<dbReference type="OrthoDB" id="117186at2"/>
<dbReference type="RefSeq" id="WP_111659298.1">
    <property type="nucleotide sequence ID" value="NZ_QLLO01000002.1"/>
</dbReference>
<evidence type="ECO:0000256" key="1">
    <source>
        <dbReference type="SAM" id="SignalP"/>
    </source>
</evidence>
<reference evidence="2 3" key="1">
    <citation type="submission" date="2018-06" db="EMBL/GenBank/DDBJ databases">
        <title>Genomic Encyclopedia of Archaeal and Bacterial Type Strains, Phase II (KMG-II): from individual species to whole genera.</title>
        <authorList>
            <person name="Goeker M."/>
        </authorList>
    </citation>
    <scope>NUCLEOTIDE SEQUENCE [LARGE SCALE GENOMIC DNA]</scope>
    <source>
        <strain evidence="2 3">DSM 24464</strain>
    </source>
</reference>
<dbReference type="AlphaFoldDB" id="A0A327RLT1"/>
<sequence length="150" mass="17421">MKSIITFVLLFVSIVSFSQNEEQEQVIESVNIFFAGFHTQDSTLIKSVVYKDVVMQSVGVNKEGETQLYSSNFSDFLKQIVSIPEDNTFLENLLSYSVQIDGNMANVWTPYEFWYNDQKSHCGVNSFQLIKENDTWKIIYLVDTRRKCEE</sequence>
<evidence type="ECO:0000313" key="3">
    <source>
        <dbReference type="Proteomes" id="UP000248703"/>
    </source>
</evidence>
<dbReference type="SUPFAM" id="SSF54427">
    <property type="entry name" value="NTF2-like"/>
    <property type="match status" value="1"/>
</dbReference>
<dbReference type="EMBL" id="QLLO01000002">
    <property type="protein sequence ID" value="RAJ17195.1"/>
    <property type="molecule type" value="Genomic_DNA"/>
</dbReference>
<feature type="signal peptide" evidence="1">
    <location>
        <begin position="1"/>
        <end position="18"/>
    </location>
</feature>
<protein>
    <recommendedName>
        <fullName evidence="4">Nuclear transport factor 2 family protein</fullName>
    </recommendedName>
</protein>
<proteinExistence type="predicted"/>
<feature type="chain" id="PRO_5016352090" description="Nuclear transport factor 2 family protein" evidence="1">
    <location>
        <begin position="19"/>
        <end position="150"/>
    </location>
</feature>
<evidence type="ECO:0000313" key="2">
    <source>
        <dbReference type="EMBL" id="RAJ17195.1"/>
    </source>
</evidence>
<dbReference type="InterPro" id="IPR032710">
    <property type="entry name" value="NTF2-like_dom_sf"/>
</dbReference>
<keyword evidence="1" id="KW-0732">Signal</keyword>
<comment type="caution">
    <text evidence="2">The sequence shown here is derived from an EMBL/GenBank/DDBJ whole genome shotgun (WGS) entry which is preliminary data.</text>
</comment>
<organism evidence="2 3">
    <name type="scientific">Olleya aquimaris</name>
    <dbReference type="NCBI Taxonomy" id="639310"/>
    <lineage>
        <taxon>Bacteria</taxon>
        <taxon>Pseudomonadati</taxon>
        <taxon>Bacteroidota</taxon>
        <taxon>Flavobacteriia</taxon>
        <taxon>Flavobacteriales</taxon>
        <taxon>Flavobacteriaceae</taxon>
    </lineage>
</organism>
<name>A0A327RLT1_9FLAO</name>
<dbReference type="Proteomes" id="UP000248703">
    <property type="component" value="Unassembled WGS sequence"/>
</dbReference>
<evidence type="ECO:0008006" key="4">
    <source>
        <dbReference type="Google" id="ProtNLM"/>
    </source>
</evidence>
<dbReference type="Gene3D" id="3.10.450.50">
    <property type="match status" value="1"/>
</dbReference>
<gene>
    <name evidence="2" type="ORF">LY08_00976</name>
</gene>
<keyword evidence="3" id="KW-1185">Reference proteome</keyword>
<accession>A0A327RLT1</accession>